<keyword evidence="4" id="KW-1185">Reference proteome</keyword>
<feature type="region of interest" description="Disordered" evidence="1">
    <location>
        <begin position="1"/>
        <end position="43"/>
    </location>
</feature>
<evidence type="ECO:0000256" key="1">
    <source>
        <dbReference type="SAM" id="MobiDB-lite"/>
    </source>
</evidence>
<evidence type="ECO:0000313" key="3">
    <source>
        <dbReference type="EMBL" id="KAK1597828.1"/>
    </source>
</evidence>
<dbReference type="Gene3D" id="2.40.50.140">
    <property type="entry name" value="Nucleic acid-binding proteins"/>
    <property type="match status" value="1"/>
</dbReference>
<name>A0AAD8VA30_LOLMU</name>
<gene>
    <name evidence="3" type="ORF">QYE76_017504</name>
</gene>
<organism evidence="3 4">
    <name type="scientific">Lolium multiflorum</name>
    <name type="common">Italian ryegrass</name>
    <name type="synonym">Lolium perenne subsp. multiflorum</name>
    <dbReference type="NCBI Taxonomy" id="4521"/>
    <lineage>
        <taxon>Eukaryota</taxon>
        <taxon>Viridiplantae</taxon>
        <taxon>Streptophyta</taxon>
        <taxon>Embryophyta</taxon>
        <taxon>Tracheophyta</taxon>
        <taxon>Spermatophyta</taxon>
        <taxon>Magnoliopsida</taxon>
        <taxon>Liliopsida</taxon>
        <taxon>Poales</taxon>
        <taxon>Poaceae</taxon>
        <taxon>BOP clade</taxon>
        <taxon>Pooideae</taxon>
        <taxon>Poodae</taxon>
        <taxon>Poeae</taxon>
        <taxon>Poeae Chloroplast Group 2 (Poeae type)</taxon>
        <taxon>Loliodinae</taxon>
        <taxon>Loliinae</taxon>
        <taxon>Lolium</taxon>
    </lineage>
</organism>
<dbReference type="InterPro" id="IPR012340">
    <property type="entry name" value="NA-bd_OB-fold"/>
</dbReference>
<dbReference type="SUPFAM" id="SSF50249">
    <property type="entry name" value="Nucleic acid-binding proteins"/>
    <property type="match status" value="1"/>
</dbReference>
<dbReference type="CDD" id="cd04491">
    <property type="entry name" value="SoSSB_OBF"/>
    <property type="match status" value="1"/>
</dbReference>
<dbReference type="PANTHER" id="PTHR31472:SF30">
    <property type="entry name" value="OS06G0103400 PROTEIN"/>
    <property type="match status" value="1"/>
</dbReference>
<feature type="region of interest" description="Disordered" evidence="1">
    <location>
        <begin position="179"/>
        <end position="201"/>
    </location>
</feature>
<dbReference type="Pfam" id="PF21473">
    <property type="entry name" value="OB_Ssb-like"/>
    <property type="match status" value="1"/>
</dbReference>
<sequence length="201" mass="21979">MSTTRRPASNRRAPASASGPAPQPGSSSSTAPRPAAPAAAAGPVTKLRKPVFTTVDKLEPMTEGNNLVARVLSARTVLDKPLPNLTSFRRTQQVAECLVGDHTGTVLFTARNHQIELVKPGNTVIFRNARIDMFKDTMRLAVDKWGLIEVIEEPAGFKVNEDNNVSKVEYELVNVVPEKSKKPEKANVKPEKANVKPEERY</sequence>
<comment type="caution">
    <text evidence="3">The sequence shown here is derived from an EMBL/GenBank/DDBJ whole genome shotgun (WGS) entry which is preliminary data.</text>
</comment>
<proteinExistence type="predicted"/>
<protein>
    <recommendedName>
        <fullName evidence="2">Single-stranded DNA binding protein Ssb-like OB fold domain-containing protein</fullName>
    </recommendedName>
</protein>
<accession>A0AAD8VA30</accession>
<evidence type="ECO:0000313" key="4">
    <source>
        <dbReference type="Proteomes" id="UP001231189"/>
    </source>
</evidence>
<dbReference type="AlphaFoldDB" id="A0AAD8VA30"/>
<feature type="domain" description="Single-stranded DNA binding protein Ssb-like OB fold" evidence="2">
    <location>
        <begin position="58"/>
        <end position="150"/>
    </location>
</feature>
<dbReference type="InterPro" id="IPR048970">
    <property type="entry name" value="OB_Ssb-like"/>
</dbReference>
<reference evidence="3" key="1">
    <citation type="submission" date="2023-07" db="EMBL/GenBank/DDBJ databases">
        <title>A chromosome-level genome assembly of Lolium multiflorum.</title>
        <authorList>
            <person name="Chen Y."/>
            <person name="Copetti D."/>
            <person name="Kolliker R."/>
            <person name="Studer B."/>
        </authorList>
    </citation>
    <scope>NUCLEOTIDE SEQUENCE</scope>
    <source>
        <strain evidence="3">02402/16</strain>
        <tissue evidence="3">Leaf</tissue>
    </source>
</reference>
<dbReference type="Proteomes" id="UP001231189">
    <property type="component" value="Unassembled WGS sequence"/>
</dbReference>
<dbReference type="PANTHER" id="PTHR31472">
    <property type="entry name" value="OS05G0244600 PROTEIN"/>
    <property type="match status" value="1"/>
</dbReference>
<evidence type="ECO:0000259" key="2">
    <source>
        <dbReference type="Pfam" id="PF21473"/>
    </source>
</evidence>
<dbReference type="EMBL" id="JAUUTY010000623">
    <property type="protein sequence ID" value="KAK1597828.1"/>
    <property type="molecule type" value="Genomic_DNA"/>
</dbReference>